<feature type="transmembrane region" description="Helical" evidence="5">
    <location>
        <begin position="109"/>
        <end position="132"/>
    </location>
</feature>
<dbReference type="PROSITE" id="PS00216">
    <property type="entry name" value="SUGAR_TRANSPORT_1"/>
    <property type="match status" value="1"/>
</dbReference>
<feature type="transmembrane region" description="Helical" evidence="5">
    <location>
        <begin position="367"/>
        <end position="386"/>
    </location>
</feature>
<dbReference type="PANTHER" id="PTHR23503:SF11">
    <property type="entry name" value="MAJOR FACILITATOR SUPERFAMILY (MFS) PROFILE DOMAIN-CONTAINING PROTEIN"/>
    <property type="match status" value="1"/>
</dbReference>
<dbReference type="Pfam" id="PF00083">
    <property type="entry name" value="Sugar_tr"/>
    <property type="match status" value="1"/>
</dbReference>
<gene>
    <name evidence="7" type="primary">Cni-C03B1.13</name>
    <name evidence="7" type="synonym">Cnig_chr_X.g24508</name>
    <name evidence="7" type="ORF">B9Z55_024508</name>
</gene>
<feature type="transmembrane region" description="Helical" evidence="5">
    <location>
        <begin position="337"/>
        <end position="360"/>
    </location>
</feature>
<dbReference type="OrthoDB" id="4142200at2759"/>
<dbReference type="AlphaFoldDB" id="A0A2G5SUW2"/>
<dbReference type="InterPro" id="IPR005828">
    <property type="entry name" value="MFS_sugar_transport-like"/>
</dbReference>
<organism evidence="7 8">
    <name type="scientific">Caenorhabditis nigoni</name>
    <dbReference type="NCBI Taxonomy" id="1611254"/>
    <lineage>
        <taxon>Eukaryota</taxon>
        <taxon>Metazoa</taxon>
        <taxon>Ecdysozoa</taxon>
        <taxon>Nematoda</taxon>
        <taxon>Chromadorea</taxon>
        <taxon>Rhabditida</taxon>
        <taxon>Rhabditina</taxon>
        <taxon>Rhabditomorpha</taxon>
        <taxon>Rhabditoidea</taxon>
        <taxon>Rhabditidae</taxon>
        <taxon>Peloderinae</taxon>
        <taxon>Caenorhabditis</taxon>
    </lineage>
</organism>
<feature type="transmembrane region" description="Helical" evidence="5">
    <location>
        <begin position="392"/>
        <end position="415"/>
    </location>
</feature>
<dbReference type="PROSITE" id="PS50850">
    <property type="entry name" value="MFS"/>
    <property type="match status" value="1"/>
</dbReference>
<dbReference type="Gene3D" id="1.20.1250.20">
    <property type="entry name" value="MFS general substrate transporter like domains"/>
    <property type="match status" value="1"/>
</dbReference>
<accession>A0A2G5SUW2</accession>
<dbReference type="InterPro" id="IPR036259">
    <property type="entry name" value="MFS_trans_sf"/>
</dbReference>
<proteinExistence type="predicted"/>
<dbReference type="Proteomes" id="UP000230233">
    <property type="component" value="Chromosome X"/>
</dbReference>
<reference evidence="8" key="1">
    <citation type="submission" date="2017-10" db="EMBL/GenBank/DDBJ databases">
        <title>Rapid genome shrinkage in a self-fertile nematode reveals novel sperm competition proteins.</title>
        <authorList>
            <person name="Yin D."/>
            <person name="Schwarz E.M."/>
            <person name="Thomas C.G."/>
            <person name="Felde R.L."/>
            <person name="Korf I.F."/>
            <person name="Cutter A.D."/>
            <person name="Schartner C.M."/>
            <person name="Ralston E.J."/>
            <person name="Meyer B.J."/>
            <person name="Haag E.S."/>
        </authorList>
    </citation>
    <scope>NUCLEOTIDE SEQUENCE [LARGE SCALE GENOMIC DNA]</scope>
    <source>
        <strain evidence="8">JU1422</strain>
    </source>
</reference>
<comment type="caution">
    <text evidence="7">The sequence shown here is derived from an EMBL/GenBank/DDBJ whole genome shotgun (WGS) entry which is preliminary data.</text>
</comment>
<sequence>MSRFCRIFTKKPRLMNTPPCRLVILAAIASFCANWSFAFQITYVNTSVDTFYNLARKAYKEVRLCPTCQLPESDWLASWSVIVSMFYPGTILGFLLVPFLTKWLGVKRALSIMCVASTIGVGVHFLAVSLLSLGEVTFSTLLSIGRFLIGLQAGSSLCLLPLYIIEISPSQYRSFLNNFQQVSQSFGTLLGLILGSENIIPLGNARFMLMQVSAGVPILFLLFLLVITPPTPTYLSVFHPECIHEALNSKLFYHGMDRGDAYRPLVSNYEMMEDKASSNYATYGKSWRDSFKGFLIGAIVAASYAFTADDLIDTFSSNMLLGENKNSKKVHQETDTFSIFVSNGLGLVLFFASILGIFLADHYGRRRLVLVGLFGTCVANIGAVVFTTNKTIVSLCFAATKLFIGIGCGGPAWFLTSELVDPDYAWIYQPFSTGILLATTMFETFFYLSIDAWIGGYSLLVLAAGPALIAAILIYLYLPETKGRSCEEIQQMLNSTTFSGIHSKKLINDDIYGTFNEKNF</sequence>
<evidence type="ECO:0000256" key="1">
    <source>
        <dbReference type="ARBA" id="ARBA00004141"/>
    </source>
</evidence>
<feature type="transmembrane region" description="Helical" evidence="5">
    <location>
        <begin position="454"/>
        <end position="478"/>
    </location>
</feature>
<feature type="transmembrane region" description="Helical" evidence="5">
    <location>
        <begin position="207"/>
        <end position="227"/>
    </location>
</feature>
<evidence type="ECO:0000256" key="3">
    <source>
        <dbReference type="ARBA" id="ARBA00022989"/>
    </source>
</evidence>
<dbReference type="GO" id="GO:0015149">
    <property type="term" value="F:hexose transmembrane transporter activity"/>
    <property type="evidence" value="ECO:0007669"/>
    <property type="project" value="TreeGrafter"/>
</dbReference>
<evidence type="ECO:0000256" key="2">
    <source>
        <dbReference type="ARBA" id="ARBA00022692"/>
    </source>
</evidence>
<feature type="transmembrane region" description="Helical" evidence="5">
    <location>
        <begin position="76"/>
        <end position="97"/>
    </location>
</feature>
<comment type="subcellular location">
    <subcellularLocation>
        <location evidence="1">Membrane</location>
        <topology evidence="1">Multi-pass membrane protein</topology>
    </subcellularLocation>
</comment>
<name>A0A2G5SUW2_9PELO</name>
<keyword evidence="3 5" id="KW-1133">Transmembrane helix</keyword>
<dbReference type="InterPro" id="IPR045263">
    <property type="entry name" value="GLUT"/>
</dbReference>
<dbReference type="PANTHER" id="PTHR23503">
    <property type="entry name" value="SOLUTE CARRIER FAMILY 2"/>
    <property type="match status" value="1"/>
</dbReference>
<dbReference type="PROSITE" id="PS00217">
    <property type="entry name" value="SUGAR_TRANSPORT_2"/>
    <property type="match status" value="1"/>
</dbReference>
<dbReference type="GO" id="GO:0016020">
    <property type="term" value="C:membrane"/>
    <property type="evidence" value="ECO:0007669"/>
    <property type="project" value="UniProtKB-SubCell"/>
</dbReference>
<feature type="transmembrane region" description="Helical" evidence="5">
    <location>
        <begin position="427"/>
        <end position="448"/>
    </location>
</feature>
<dbReference type="InterPro" id="IPR005829">
    <property type="entry name" value="Sugar_transporter_CS"/>
</dbReference>
<evidence type="ECO:0000313" key="8">
    <source>
        <dbReference type="Proteomes" id="UP000230233"/>
    </source>
</evidence>
<feature type="domain" description="Major facilitator superfamily (MFS) profile" evidence="6">
    <location>
        <begin position="22"/>
        <end position="482"/>
    </location>
</feature>
<keyword evidence="8" id="KW-1185">Reference proteome</keyword>
<evidence type="ECO:0000313" key="7">
    <source>
        <dbReference type="EMBL" id="PIC18709.1"/>
    </source>
</evidence>
<dbReference type="InterPro" id="IPR020846">
    <property type="entry name" value="MFS_dom"/>
</dbReference>
<feature type="transmembrane region" description="Helical" evidence="5">
    <location>
        <begin position="144"/>
        <end position="165"/>
    </location>
</feature>
<dbReference type="SUPFAM" id="SSF103473">
    <property type="entry name" value="MFS general substrate transporter"/>
    <property type="match status" value="1"/>
</dbReference>
<evidence type="ECO:0000256" key="4">
    <source>
        <dbReference type="ARBA" id="ARBA00023136"/>
    </source>
</evidence>
<evidence type="ECO:0000256" key="5">
    <source>
        <dbReference type="SAM" id="Phobius"/>
    </source>
</evidence>
<keyword evidence="4 5" id="KW-0472">Membrane</keyword>
<keyword evidence="2 5" id="KW-0812">Transmembrane</keyword>
<evidence type="ECO:0000259" key="6">
    <source>
        <dbReference type="PROSITE" id="PS50850"/>
    </source>
</evidence>
<protein>
    <recommendedName>
        <fullName evidence="6">Major facilitator superfamily (MFS) profile domain-containing protein</fullName>
    </recommendedName>
</protein>
<dbReference type="STRING" id="1611254.A0A2G5SUW2"/>
<dbReference type="EMBL" id="PDUG01000006">
    <property type="protein sequence ID" value="PIC18709.1"/>
    <property type="molecule type" value="Genomic_DNA"/>
</dbReference>